<feature type="region of interest" description="Disordered" evidence="1">
    <location>
        <begin position="24"/>
        <end position="211"/>
    </location>
</feature>
<dbReference type="EMBL" id="JBHTKA010000001">
    <property type="protein sequence ID" value="MFD0998844.1"/>
    <property type="molecule type" value="Genomic_DNA"/>
</dbReference>
<organism evidence="2 3">
    <name type="scientific">Ohtaekwangia kribbensis</name>
    <dbReference type="NCBI Taxonomy" id="688913"/>
    <lineage>
        <taxon>Bacteria</taxon>
        <taxon>Pseudomonadati</taxon>
        <taxon>Bacteroidota</taxon>
        <taxon>Cytophagia</taxon>
        <taxon>Cytophagales</taxon>
        <taxon>Fulvivirgaceae</taxon>
        <taxon>Ohtaekwangia</taxon>
    </lineage>
</organism>
<accession>A0ABW3JZA3</accession>
<feature type="compositionally biased region" description="Basic and acidic residues" evidence="1">
    <location>
        <begin position="81"/>
        <end position="92"/>
    </location>
</feature>
<evidence type="ECO:0000313" key="2">
    <source>
        <dbReference type="EMBL" id="MFD0998844.1"/>
    </source>
</evidence>
<evidence type="ECO:0000256" key="1">
    <source>
        <dbReference type="SAM" id="MobiDB-lite"/>
    </source>
</evidence>
<protein>
    <submittedName>
        <fullName evidence="2">Uncharacterized protein</fullName>
    </submittedName>
</protein>
<feature type="compositionally biased region" description="Polar residues" evidence="1">
    <location>
        <begin position="132"/>
        <end position="142"/>
    </location>
</feature>
<feature type="compositionally biased region" description="Polar residues" evidence="1">
    <location>
        <begin position="32"/>
        <end position="43"/>
    </location>
</feature>
<evidence type="ECO:0000313" key="3">
    <source>
        <dbReference type="Proteomes" id="UP001597112"/>
    </source>
</evidence>
<proteinExistence type="predicted"/>
<feature type="compositionally biased region" description="Basic and acidic residues" evidence="1">
    <location>
        <begin position="44"/>
        <end position="55"/>
    </location>
</feature>
<name>A0ABW3JZA3_9BACT</name>
<dbReference type="RefSeq" id="WP_377576210.1">
    <property type="nucleotide sequence ID" value="NZ_JBHTKA010000001.1"/>
</dbReference>
<feature type="compositionally biased region" description="Polar residues" evidence="1">
    <location>
        <begin position="94"/>
        <end position="123"/>
    </location>
</feature>
<keyword evidence="3" id="KW-1185">Reference proteome</keyword>
<dbReference type="Proteomes" id="UP001597112">
    <property type="component" value="Unassembled WGS sequence"/>
</dbReference>
<reference evidence="3" key="1">
    <citation type="journal article" date="2019" name="Int. J. Syst. Evol. Microbiol.">
        <title>The Global Catalogue of Microorganisms (GCM) 10K type strain sequencing project: providing services to taxonomists for standard genome sequencing and annotation.</title>
        <authorList>
            <consortium name="The Broad Institute Genomics Platform"/>
            <consortium name="The Broad Institute Genome Sequencing Center for Infectious Disease"/>
            <person name="Wu L."/>
            <person name="Ma J."/>
        </authorList>
    </citation>
    <scope>NUCLEOTIDE SEQUENCE [LARGE SCALE GENOMIC DNA]</scope>
    <source>
        <strain evidence="3">CCUG 58938</strain>
    </source>
</reference>
<feature type="compositionally biased region" description="Polar residues" evidence="1">
    <location>
        <begin position="59"/>
        <end position="79"/>
    </location>
</feature>
<comment type="caution">
    <text evidence="2">The sequence shown here is derived from an EMBL/GenBank/DDBJ whole genome shotgun (WGS) entry which is preliminary data.</text>
</comment>
<feature type="compositionally biased region" description="Low complexity" evidence="1">
    <location>
        <begin position="153"/>
        <end position="165"/>
    </location>
</feature>
<gene>
    <name evidence="2" type="ORF">ACFQ21_05975</name>
</gene>
<sequence length="211" mass="23027">MKAIFIPWIIILIGITELHAQVSDSSKRTQSRRPTINQSQAKPSQKELRELELNRNRNKGTQADTTTTTGINARQQPTENRAVKNESNKAQDDANPNSPANTNETSIFETGTSSAGSPSTISENDGKDRDGTNNVQRSTPNMAGSPPPRRGSVKASNASSSSGSERATKESKDERKAEVKSEKESSKDKDKSRKEDRANKKDKARGSKSND</sequence>
<feature type="compositionally biased region" description="Basic and acidic residues" evidence="1">
    <location>
        <begin position="166"/>
        <end position="211"/>
    </location>
</feature>